<dbReference type="SUPFAM" id="SSF63867">
    <property type="entry name" value="MoeA C-terminal domain-like"/>
    <property type="match status" value="1"/>
</dbReference>
<sequence length="642" mass="69893">MARVGQPYLENIPLEEALRRYLEALEQRGALQPGEPERIPVNRARGRVTARPVFAAVSSPHYHAAAMDGVAVQAAATFGASETTPLRLRLGSEAVVVDTGDPLPQGFNAVIMIEDLHFPEEDTVEIIAPAVPWQHVRVVGEDFIETEMVLPAHQRITPYDIGGLLTAGVTEVVVFPKVRVALLPTGTEIVPPGTPLKPGDVIESNSRVLGGLVEEWGGEPVIAPVTVDDYELLKQRILEYLDRADLLAVIAGSSHGREDYTVPLFRELGEVFVHGVAIRPGKPVSLGVIRGKPVIGVPGYPVSAALAFELFARPVVYRKHGLPLPPEQYRKAVVSRKIVSPLGAEEFIRVRLGKVRDRLLVQPLPRGAGAVTSLVQADGILRVPRLSEGYPAGAEVEVRILRPEGIPRTTVVVGSHDMVLDIMANLMQEKHPGFRLISSHVGSMGGLTAVGRGEAHMAGIHLLDESTGEYNTPYVRRILGGKKAYLVNLSYRIQGILVQRGNPHGITKLADLTRPGLKFINRQRGSGTRLLLDYLLRQEGISPLEIEGYGREEYTHMAVAVAVASGSADAGLGIQAAASALNLDFIPVGEERYDLCIPADLWEEKEVTLVLDLLKDPDFRRLAERMRGYDFRDCGKIVGETE</sequence>
<dbReference type="Pfam" id="PF03454">
    <property type="entry name" value="MoeA_C"/>
    <property type="match status" value="1"/>
</dbReference>
<keyword evidence="9" id="KW-0460">Magnesium</keyword>
<organism evidence="11 12">
    <name type="scientific">Thermacetogenium phaeum (strain ATCC BAA-254 / DSM 26808 / PB)</name>
    <dbReference type="NCBI Taxonomy" id="1089553"/>
    <lineage>
        <taxon>Bacteria</taxon>
        <taxon>Bacillati</taxon>
        <taxon>Bacillota</taxon>
        <taxon>Clostridia</taxon>
        <taxon>Thermoanaerobacterales</taxon>
        <taxon>Thermoanaerobacteraceae</taxon>
        <taxon>Thermacetogenium</taxon>
    </lineage>
</organism>
<dbReference type="STRING" id="1089553.Tph_c08320"/>
<dbReference type="NCBIfam" id="NF011068">
    <property type="entry name" value="PRK14498.1"/>
    <property type="match status" value="1"/>
</dbReference>
<dbReference type="InterPro" id="IPR036135">
    <property type="entry name" value="MoeA_linker/N_sf"/>
</dbReference>
<dbReference type="eggNOG" id="COG0303">
    <property type="taxonomic scope" value="Bacteria"/>
</dbReference>
<dbReference type="GO" id="GO:0046872">
    <property type="term" value="F:metal ion binding"/>
    <property type="evidence" value="ECO:0007669"/>
    <property type="project" value="UniProtKB-UniRule"/>
</dbReference>
<comment type="catalytic activity">
    <reaction evidence="8">
        <text>adenylyl-molybdopterin + molybdate = Mo-molybdopterin + AMP + H(+)</text>
        <dbReference type="Rhea" id="RHEA:35047"/>
        <dbReference type="ChEBI" id="CHEBI:15378"/>
        <dbReference type="ChEBI" id="CHEBI:36264"/>
        <dbReference type="ChEBI" id="CHEBI:62727"/>
        <dbReference type="ChEBI" id="CHEBI:71302"/>
        <dbReference type="ChEBI" id="CHEBI:456215"/>
        <dbReference type="EC" id="2.10.1.1"/>
    </reaction>
</comment>
<evidence type="ECO:0000313" key="12">
    <source>
        <dbReference type="Proteomes" id="UP000000467"/>
    </source>
</evidence>
<keyword evidence="12" id="KW-1185">Reference proteome</keyword>
<dbReference type="eggNOG" id="COG1910">
    <property type="taxonomic scope" value="Bacteria"/>
</dbReference>
<dbReference type="Gene3D" id="2.170.190.11">
    <property type="entry name" value="Molybdopterin biosynthesis moea protein, domain 3"/>
    <property type="match status" value="1"/>
</dbReference>
<dbReference type="PANTHER" id="PTHR10192:SF16">
    <property type="entry name" value="MOLYBDOPTERIN MOLYBDENUMTRANSFERASE"/>
    <property type="match status" value="1"/>
</dbReference>
<dbReference type="InterPro" id="IPR036688">
    <property type="entry name" value="MoeA_C_domain_IV_sf"/>
</dbReference>
<dbReference type="Gene3D" id="3.40.190.10">
    <property type="entry name" value="Periplasmic binding protein-like II"/>
    <property type="match status" value="1"/>
</dbReference>
<evidence type="ECO:0000256" key="6">
    <source>
        <dbReference type="ARBA" id="ARBA00022505"/>
    </source>
</evidence>
<comment type="cofactor">
    <cofactor evidence="9">
        <name>Mg(2+)</name>
        <dbReference type="ChEBI" id="CHEBI:18420"/>
    </cofactor>
</comment>
<dbReference type="InterPro" id="IPR005111">
    <property type="entry name" value="MoeA_C_domain_IV"/>
</dbReference>
<dbReference type="SUPFAM" id="SSF53218">
    <property type="entry name" value="Molybdenum cofactor biosynthesis proteins"/>
    <property type="match status" value="1"/>
</dbReference>
<evidence type="ECO:0000259" key="10">
    <source>
        <dbReference type="SMART" id="SM00852"/>
    </source>
</evidence>
<keyword evidence="7 9" id="KW-0501">Molybdenum cofactor biosynthesis</keyword>
<dbReference type="InterPro" id="IPR024370">
    <property type="entry name" value="PBP_domain"/>
</dbReference>
<dbReference type="SUPFAM" id="SSF53850">
    <property type="entry name" value="Periplasmic binding protein-like II"/>
    <property type="match status" value="1"/>
</dbReference>
<dbReference type="CDD" id="cd00887">
    <property type="entry name" value="MoeA"/>
    <property type="match status" value="1"/>
</dbReference>
<keyword evidence="9" id="KW-0479">Metal-binding</keyword>
<dbReference type="SUPFAM" id="SSF63882">
    <property type="entry name" value="MoeA N-terminal region -like"/>
    <property type="match status" value="1"/>
</dbReference>
<keyword evidence="6 9" id="KW-0500">Molybdenum</keyword>
<evidence type="ECO:0000256" key="7">
    <source>
        <dbReference type="ARBA" id="ARBA00023150"/>
    </source>
</evidence>
<comment type="similarity">
    <text evidence="3 9">Belongs to the MoeA family.</text>
</comment>
<comment type="function">
    <text evidence="1 9">Catalyzes the insertion of molybdate into adenylated molybdopterin with the concomitant release of AMP.</text>
</comment>
<comment type="pathway">
    <text evidence="2 9">Cofactor biosynthesis; molybdopterin biosynthesis.</text>
</comment>
<dbReference type="Proteomes" id="UP000000467">
    <property type="component" value="Chromosome"/>
</dbReference>
<dbReference type="KEGG" id="tpz:Tph_c08320"/>
<reference evidence="11 12" key="1">
    <citation type="journal article" date="2012" name="BMC Genomics">
        <title>Genome-guided analysis of physiological and morphological traits of the fermentative acetate oxidizer Thermacetogenium phaeum.</title>
        <authorList>
            <person name="Oehler D."/>
            <person name="Poehlein A."/>
            <person name="Leimbach A."/>
            <person name="Muller N."/>
            <person name="Daniel R."/>
            <person name="Gottschalk G."/>
            <person name="Schink B."/>
        </authorList>
    </citation>
    <scope>NUCLEOTIDE SEQUENCE [LARGE SCALE GENOMIC DNA]</scope>
    <source>
        <strain evidence="12">ATCC BAA-254 / DSM 26808 / PB</strain>
    </source>
</reference>
<dbReference type="GO" id="GO:0061599">
    <property type="term" value="F:molybdopterin molybdotransferase activity"/>
    <property type="evidence" value="ECO:0007669"/>
    <property type="project" value="UniProtKB-UniRule"/>
</dbReference>
<dbReference type="UniPathway" id="UPA00344"/>
<dbReference type="InterPro" id="IPR005110">
    <property type="entry name" value="MoeA_linker/N"/>
</dbReference>
<dbReference type="InterPro" id="IPR036425">
    <property type="entry name" value="MoaB/Mog-like_dom_sf"/>
</dbReference>
<evidence type="ECO:0000256" key="8">
    <source>
        <dbReference type="ARBA" id="ARBA00047317"/>
    </source>
</evidence>
<dbReference type="Gene3D" id="2.40.340.10">
    <property type="entry name" value="MoeA, C-terminal, domain IV"/>
    <property type="match status" value="1"/>
</dbReference>
<dbReference type="SMART" id="SM00852">
    <property type="entry name" value="MoCF_biosynth"/>
    <property type="match status" value="1"/>
</dbReference>
<dbReference type="OrthoDB" id="9804758at2"/>
<accession>K4LG49</accession>
<evidence type="ECO:0000256" key="1">
    <source>
        <dbReference type="ARBA" id="ARBA00002901"/>
    </source>
</evidence>
<dbReference type="EC" id="2.10.1.1" evidence="4 9"/>
<dbReference type="EMBL" id="CP003732">
    <property type="protein sequence ID" value="AFV11062.1"/>
    <property type="molecule type" value="Genomic_DNA"/>
</dbReference>
<evidence type="ECO:0000313" key="11">
    <source>
        <dbReference type="EMBL" id="AFV11062.1"/>
    </source>
</evidence>
<proteinExistence type="inferred from homology"/>
<dbReference type="PANTHER" id="PTHR10192">
    <property type="entry name" value="MOLYBDOPTERIN BIOSYNTHESIS PROTEIN"/>
    <property type="match status" value="1"/>
</dbReference>
<feature type="domain" description="MoaB/Mog" evidence="10">
    <location>
        <begin position="181"/>
        <end position="318"/>
    </location>
</feature>
<evidence type="ECO:0000256" key="4">
    <source>
        <dbReference type="ARBA" id="ARBA00013269"/>
    </source>
</evidence>
<protein>
    <recommendedName>
        <fullName evidence="5 9">Molybdopterin molybdenumtransferase</fullName>
        <ecNumber evidence="4 9">2.10.1.1</ecNumber>
    </recommendedName>
</protein>
<keyword evidence="9" id="KW-0808">Transferase</keyword>
<dbReference type="GO" id="GO:0005829">
    <property type="term" value="C:cytosol"/>
    <property type="evidence" value="ECO:0007669"/>
    <property type="project" value="TreeGrafter"/>
</dbReference>
<dbReference type="InterPro" id="IPR038987">
    <property type="entry name" value="MoeA-like"/>
</dbReference>
<name>K4LG49_THEPS</name>
<dbReference type="InterPro" id="IPR001453">
    <property type="entry name" value="MoaB/Mog_dom"/>
</dbReference>
<dbReference type="AlphaFoldDB" id="K4LG49"/>
<dbReference type="Pfam" id="PF00994">
    <property type="entry name" value="MoCF_biosynth"/>
    <property type="match status" value="1"/>
</dbReference>
<dbReference type="Gene3D" id="3.40.980.10">
    <property type="entry name" value="MoaB/Mog-like domain"/>
    <property type="match status" value="1"/>
</dbReference>
<evidence type="ECO:0000256" key="9">
    <source>
        <dbReference type="RuleBase" id="RU365090"/>
    </source>
</evidence>
<evidence type="ECO:0000256" key="2">
    <source>
        <dbReference type="ARBA" id="ARBA00005046"/>
    </source>
</evidence>
<dbReference type="Gene3D" id="3.90.105.10">
    <property type="entry name" value="Molybdopterin biosynthesis moea protein, domain 2"/>
    <property type="match status" value="1"/>
</dbReference>
<gene>
    <name evidence="11" type="primary">moeA4</name>
    <name evidence="11" type="ordered locus">Tph_c08320</name>
</gene>
<dbReference type="GO" id="GO:0006777">
    <property type="term" value="P:Mo-molybdopterin cofactor biosynthetic process"/>
    <property type="evidence" value="ECO:0007669"/>
    <property type="project" value="UniProtKB-UniRule"/>
</dbReference>
<evidence type="ECO:0000256" key="5">
    <source>
        <dbReference type="ARBA" id="ARBA00021108"/>
    </source>
</evidence>
<dbReference type="Pfam" id="PF12727">
    <property type="entry name" value="PBP_like"/>
    <property type="match status" value="1"/>
</dbReference>
<dbReference type="HOGENOM" id="CLU_010186_3_0_9"/>
<dbReference type="Pfam" id="PF03453">
    <property type="entry name" value="MoeA_N"/>
    <property type="match status" value="1"/>
</dbReference>
<evidence type="ECO:0000256" key="3">
    <source>
        <dbReference type="ARBA" id="ARBA00010763"/>
    </source>
</evidence>